<keyword evidence="1" id="KW-0805">Transcription regulation</keyword>
<dbReference type="SMART" id="SM00420">
    <property type="entry name" value="HTH_DEOR"/>
    <property type="match status" value="1"/>
</dbReference>
<name>A0A433X2S9_9HYPH</name>
<protein>
    <submittedName>
        <fullName evidence="5">DeoR/GlpR transcriptional regulator</fullName>
    </submittedName>
</protein>
<evidence type="ECO:0000256" key="3">
    <source>
        <dbReference type="ARBA" id="ARBA00023163"/>
    </source>
</evidence>
<dbReference type="PANTHER" id="PTHR30363">
    <property type="entry name" value="HTH-TYPE TRANSCRIPTIONAL REGULATOR SRLR-RELATED"/>
    <property type="match status" value="1"/>
</dbReference>
<evidence type="ECO:0000256" key="1">
    <source>
        <dbReference type="ARBA" id="ARBA00023015"/>
    </source>
</evidence>
<gene>
    <name evidence="5" type="ORF">EMQ25_17435</name>
</gene>
<sequence length="245" mass="25997">MSRKSQQRIEAIVATVTNSGHQPIRSIAETLGVSEMTVRRDVVESRGRLAVLGGQVVAKADGATNYALDSEETSHVGDKRIASRHAAGMIDLEDTIFLDCGSTTAHLAALIPPDLGITVVTYALNIAAIVSRIPGVRLVMIGGIFHGASASFSGPEGLRVIEGVRLNKAFISAGGVHRTLGVSCSNFYEVPAKLTALKNAANAYVLADSSKYGRVKPAHFAELTDFNGFVNERGVFPRSEIEAFC</sequence>
<dbReference type="SMART" id="SM01134">
    <property type="entry name" value="DeoRC"/>
    <property type="match status" value="1"/>
</dbReference>
<evidence type="ECO:0000313" key="5">
    <source>
        <dbReference type="EMBL" id="RUT28365.1"/>
    </source>
</evidence>
<organism evidence="5 6">
    <name type="scientific">Arsenicitalea aurantiaca</name>
    <dbReference type="NCBI Taxonomy" id="1783274"/>
    <lineage>
        <taxon>Bacteria</taxon>
        <taxon>Pseudomonadati</taxon>
        <taxon>Pseudomonadota</taxon>
        <taxon>Alphaproteobacteria</taxon>
        <taxon>Hyphomicrobiales</taxon>
        <taxon>Devosiaceae</taxon>
        <taxon>Arsenicitalea</taxon>
    </lineage>
</organism>
<reference evidence="5 6" key="1">
    <citation type="journal article" date="2016" name="Int. J. Syst. Evol. Microbiol.">
        <title>Arsenicitalea aurantiaca gen. nov., sp. nov., a new member of the family Hyphomicrobiaceae, isolated from high-arsenic sediment.</title>
        <authorList>
            <person name="Mu Y."/>
            <person name="Zhou L."/>
            <person name="Zeng X.C."/>
            <person name="Liu L."/>
            <person name="Pan Y."/>
            <person name="Chen X."/>
            <person name="Wang J."/>
            <person name="Li S."/>
            <person name="Li W.J."/>
            <person name="Wang Y."/>
        </authorList>
    </citation>
    <scope>NUCLEOTIDE SEQUENCE [LARGE SCALE GENOMIC DNA]</scope>
    <source>
        <strain evidence="5 6">42-50</strain>
    </source>
</reference>
<dbReference type="InterPro" id="IPR037171">
    <property type="entry name" value="NagB/RpiA_transferase-like"/>
</dbReference>
<dbReference type="PROSITE" id="PS00894">
    <property type="entry name" value="HTH_DEOR_1"/>
    <property type="match status" value="1"/>
</dbReference>
<keyword evidence="2" id="KW-0238">DNA-binding</keyword>
<dbReference type="InterPro" id="IPR001034">
    <property type="entry name" value="DeoR_HTH"/>
</dbReference>
<keyword evidence="6" id="KW-1185">Reference proteome</keyword>
<feature type="domain" description="HTH deoR-type" evidence="4">
    <location>
        <begin position="5"/>
        <end position="65"/>
    </location>
</feature>
<dbReference type="InterPro" id="IPR050313">
    <property type="entry name" value="Carb_Metab_HTH_regulators"/>
</dbReference>
<proteinExistence type="predicted"/>
<dbReference type="PANTHER" id="PTHR30363:SF8">
    <property type="entry name" value="DEOXYRIBOSE OPERON REPRESSOR"/>
    <property type="match status" value="1"/>
</dbReference>
<dbReference type="EMBL" id="RZNJ01000008">
    <property type="protein sequence ID" value="RUT28365.1"/>
    <property type="molecule type" value="Genomic_DNA"/>
</dbReference>
<dbReference type="OrthoDB" id="31600at2"/>
<keyword evidence="3" id="KW-0804">Transcription</keyword>
<accession>A0A433X2S9</accession>
<evidence type="ECO:0000313" key="6">
    <source>
        <dbReference type="Proteomes" id="UP000281547"/>
    </source>
</evidence>
<dbReference type="AlphaFoldDB" id="A0A433X2S9"/>
<dbReference type="RefSeq" id="WP_127189890.1">
    <property type="nucleotide sequence ID" value="NZ_RZNJ01000008.1"/>
</dbReference>
<dbReference type="InterPro" id="IPR014036">
    <property type="entry name" value="DeoR-like_C"/>
</dbReference>
<dbReference type="Pfam" id="PF08220">
    <property type="entry name" value="HTH_DeoR"/>
    <property type="match status" value="1"/>
</dbReference>
<dbReference type="Pfam" id="PF00455">
    <property type="entry name" value="DeoRC"/>
    <property type="match status" value="1"/>
</dbReference>
<dbReference type="GO" id="GO:0003677">
    <property type="term" value="F:DNA binding"/>
    <property type="evidence" value="ECO:0007669"/>
    <property type="project" value="UniProtKB-KW"/>
</dbReference>
<dbReference type="Proteomes" id="UP000281547">
    <property type="component" value="Unassembled WGS sequence"/>
</dbReference>
<dbReference type="SUPFAM" id="SSF100950">
    <property type="entry name" value="NagB/RpiA/CoA transferase-like"/>
    <property type="match status" value="1"/>
</dbReference>
<dbReference type="PROSITE" id="PS51000">
    <property type="entry name" value="HTH_DEOR_2"/>
    <property type="match status" value="1"/>
</dbReference>
<evidence type="ECO:0000259" key="4">
    <source>
        <dbReference type="PROSITE" id="PS51000"/>
    </source>
</evidence>
<dbReference type="InterPro" id="IPR018356">
    <property type="entry name" value="Tscrpt_reg_HTH_DeoR_CS"/>
</dbReference>
<comment type="caution">
    <text evidence="5">The sequence shown here is derived from an EMBL/GenBank/DDBJ whole genome shotgun (WGS) entry which is preliminary data.</text>
</comment>
<dbReference type="GO" id="GO:0003700">
    <property type="term" value="F:DNA-binding transcription factor activity"/>
    <property type="evidence" value="ECO:0007669"/>
    <property type="project" value="InterPro"/>
</dbReference>
<evidence type="ECO:0000256" key="2">
    <source>
        <dbReference type="ARBA" id="ARBA00023125"/>
    </source>
</evidence>